<dbReference type="STRING" id="151549.A0A4C1TMC3"/>
<comment type="caution">
    <text evidence="1">The sequence shown here is derived from an EMBL/GenBank/DDBJ whole genome shotgun (WGS) entry which is preliminary data.</text>
</comment>
<accession>A0A4C1TMC3</accession>
<reference evidence="1 2" key="1">
    <citation type="journal article" date="2019" name="Commun. Biol.">
        <title>The bagworm genome reveals a unique fibroin gene that provides high tensile strength.</title>
        <authorList>
            <person name="Kono N."/>
            <person name="Nakamura H."/>
            <person name="Ohtoshi R."/>
            <person name="Tomita M."/>
            <person name="Numata K."/>
            <person name="Arakawa K."/>
        </authorList>
    </citation>
    <scope>NUCLEOTIDE SEQUENCE [LARGE SCALE GENOMIC DNA]</scope>
</reference>
<evidence type="ECO:0000313" key="1">
    <source>
        <dbReference type="EMBL" id="GBP14587.1"/>
    </source>
</evidence>
<dbReference type="EMBL" id="BGZK01000065">
    <property type="protein sequence ID" value="GBP14587.1"/>
    <property type="molecule type" value="Genomic_DNA"/>
</dbReference>
<gene>
    <name evidence="1" type="ORF">EVAR_93460_1</name>
</gene>
<dbReference type="Proteomes" id="UP000299102">
    <property type="component" value="Unassembled WGS sequence"/>
</dbReference>
<sequence>MEWDSMNANRRERSSFLITVSPCRGKFLVVTTNASRAMNHCGSLKTAPRSVSGASATDGRARILIAEQPSERSYRRPNADCVLMISKSSVSYFEQVDFIVACDISHYDQIYIPRQKTRPRLALLKIVAALHHSWTSATSGLRGLFLITCRQNFLRGLFLITNFFVCEAPSGARPSAVADVADA</sequence>
<keyword evidence="2" id="KW-1185">Reference proteome</keyword>
<proteinExistence type="predicted"/>
<dbReference type="AlphaFoldDB" id="A0A4C1TMC3"/>
<name>A0A4C1TMC3_EUMVA</name>
<evidence type="ECO:0000313" key="2">
    <source>
        <dbReference type="Proteomes" id="UP000299102"/>
    </source>
</evidence>
<protein>
    <submittedName>
        <fullName evidence="1">Uncharacterized protein</fullName>
    </submittedName>
</protein>
<organism evidence="1 2">
    <name type="scientific">Eumeta variegata</name>
    <name type="common">Bagworm moth</name>
    <name type="synonym">Eumeta japonica</name>
    <dbReference type="NCBI Taxonomy" id="151549"/>
    <lineage>
        <taxon>Eukaryota</taxon>
        <taxon>Metazoa</taxon>
        <taxon>Ecdysozoa</taxon>
        <taxon>Arthropoda</taxon>
        <taxon>Hexapoda</taxon>
        <taxon>Insecta</taxon>
        <taxon>Pterygota</taxon>
        <taxon>Neoptera</taxon>
        <taxon>Endopterygota</taxon>
        <taxon>Lepidoptera</taxon>
        <taxon>Glossata</taxon>
        <taxon>Ditrysia</taxon>
        <taxon>Tineoidea</taxon>
        <taxon>Psychidae</taxon>
        <taxon>Oiketicinae</taxon>
        <taxon>Eumeta</taxon>
    </lineage>
</organism>